<feature type="compositionally biased region" description="Low complexity" evidence="6">
    <location>
        <begin position="97"/>
        <end position="106"/>
    </location>
</feature>
<evidence type="ECO:0000256" key="1">
    <source>
        <dbReference type="ARBA" id="ARBA00022723"/>
    </source>
</evidence>
<dbReference type="GO" id="GO:0007548">
    <property type="term" value="P:sex differentiation"/>
    <property type="evidence" value="ECO:0007669"/>
    <property type="project" value="TreeGrafter"/>
</dbReference>
<reference evidence="8 9" key="1">
    <citation type="submission" date="2024-05" db="EMBL/GenBank/DDBJ databases">
        <authorList>
            <person name="Wallberg A."/>
        </authorList>
    </citation>
    <scope>NUCLEOTIDE SEQUENCE [LARGE SCALE GENOMIC DNA]</scope>
</reference>
<dbReference type="GO" id="GO:0005634">
    <property type="term" value="C:nucleus"/>
    <property type="evidence" value="ECO:0007669"/>
    <property type="project" value="UniProtKB-SubCell"/>
</dbReference>
<dbReference type="SUPFAM" id="SSF82927">
    <property type="entry name" value="Cysteine-rich DNA binding domain, (DM domain)"/>
    <property type="match status" value="1"/>
</dbReference>
<evidence type="ECO:0000256" key="6">
    <source>
        <dbReference type="SAM" id="MobiDB-lite"/>
    </source>
</evidence>
<dbReference type="GO" id="GO:0000978">
    <property type="term" value="F:RNA polymerase II cis-regulatory region sequence-specific DNA binding"/>
    <property type="evidence" value="ECO:0007669"/>
    <property type="project" value="TreeGrafter"/>
</dbReference>
<feature type="non-terminal residue" evidence="8">
    <location>
        <position position="130"/>
    </location>
</feature>
<dbReference type="Gene3D" id="4.10.1040.10">
    <property type="entry name" value="DM DNA-binding domain"/>
    <property type="match status" value="1"/>
</dbReference>
<feature type="DNA-binding region" description="DM" evidence="5">
    <location>
        <begin position="59"/>
        <end position="111"/>
    </location>
</feature>
<comment type="caution">
    <text evidence="8">The sequence shown here is derived from an EMBL/GenBank/DDBJ whole genome shotgun (WGS) entry which is preliminary data.</text>
</comment>
<dbReference type="InterPro" id="IPR036407">
    <property type="entry name" value="DM_DNA-bd_sf"/>
</dbReference>
<evidence type="ECO:0000313" key="9">
    <source>
        <dbReference type="Proteomes" id="UP001497623"/>
    </source>
</evidence>
<feature type="region of interest" description="Disordered" evidence="6">
    <location>
        <begin position="97"/>
        <end position="130"/>
    </location>
</feature>
<accession>A0AAV2SNF7</accession>
<keyword evidence="4 5" id="KW-0539">Nucleus</keyword>
<dbReference type="GO" id="GO:0000981">
    <property type="term" value="F:DNA-binding transcription factor activity, RNA polymerase II-specific"/>
    <property type="evidence" value="ECO:0007669"/>
    <property type="project" value="TreeGrafter"/>
</dbReference>
<evidence type="ECO:0000259" key="7">
    <source>
        <dbReference type="PROSITE" id="PS50809"/>
    </source>
</evidence>
<dbReference type="PROSITE" id="PS50809">
    <property type="entry name" value="DM_2"/>
    <property type="match status" value="1"/>
</dbReference>
<evidence type="ECO:0000256" key="4">
    <source>
        <dbReference type="ARBA" id="ARBA00023242"/>
    </source>
</evidence>
<keyword evidence="1 5" id="KW-0479">Metal-binding</keyword>
<evidence type="ECO:0000256" key="3">
    <source>
        <dbReference type="ARBA" id="ARBA00023125"/>
    </source>
</evidence>
<dbReference type="AlphaFoldDB" id="A0AAV2SNF7"/>
<comment type="subcellular location">
    <subcellularLocation>
        <location evidence="5">Nucleus</location>
    </subcellularLocation>
</comment>
<sequence>MDDLNHIEAMTHKYVAFEDPKSGSTDWEHDPALDRSKMHHGEYSKQISLKTKVKRQQHCAMCRNHNIRSLKNGHLCQLKQCKCSKCNLTRNTQRAMSQQQRQWRAQAARKKEETLAGGESVATTPEIAGG</sequence>
<keyword evidence="3 5" id="KW-0238">DNA-binding</keyword>
<evidence type="ECO:0000256" key="2">
    <source>
        <dbReference type="ARBA" id="ARBA00022833"/>
    </source>
</evidence>
<dbReference type="InterPro" id="IPR001275">
    <property type="entry name" value="DM_DNA-bd"/>
</dbReference>
<dbReference type="InterPro" id="IPR026607">
    <property type="entry name" value="DMRT"/>
</dbReference>
<dbReference type="Proteomes" id="UP001497623">
    <property type="component" value="Unassembled WGS sequence"/>
</dbReference>
<proteinExistence type="predicted"/>
<keyword evidence="9" id="KW-1185">Reference proteome</keyword>
<evidence type="ECO:0000256" key="5">
    <source>
        <dbReference type="PROSITE-ProRule" id="PRU00070"/>
    </source>
</evidence>
<dbReference type="GO" id="GO:0046872">
    <property type="term" value="F:metal ion binding"/>
    <property type="evidence" value="ECO:0007669"/>
    <property type="project" value="UniProtKB-KW"/>
</dbReference>
<name>A0AAV2SNF7_MEGNR</name>
<evidence type="ECO:0000313" key="8">
    <source>
        <dbReference type="EMBL" id="CAL4216838.1"/>
    </source>
</evidence>
<dbReference type="PANTHER" id="PTHR12322:SF53">
    <property type="entry name" value="DOUBLESEX-MAB RELATED 11E"/>
    <property type="match status" value="1"/>
</dbReference>
<keyword evidence="2 5" id="KW-0862">Zinc</keyword>
<dbReference type="SMART" id="SM00301">
    <property type="entry name" value="DM"/>
    <property type="match status" value="1"/>
</dbReference>
<dbReference type="Pfam" id="PF00751">
    <property type="entry name" value="DM"/>
    <property type="match status" value="1"/>
</dbReference>
<protein>
    <recommendedName>
        <fullName evidence="7">DM domain-containing protein</fullName>
    </recommendedName>
</protein>
<organism evidence="8 9">
    <name type="scientific">Meganyctiphanes norvegica</name>
    <name type="common">Northern krill</name>
    <name type="synonym">Thysanopoda norvegica</name>
    <dbReference type="NCBI Taxonomy" id="48144"/>
    <lineage>
        <taxon>Eukaryota</taxon>
        <taxon>Metazoa</taxon>
        <taxon>Ecdysozoa</taxon>
        <taxon>Arthropoda</taxon>
        <taxon>Crustacea</taxon>
        <taxon>Multicrustacea</taxon>
        <taxon>Malacostraca</taxon>
        <taxon>Eumalacostraca</taxon>
        <taxon>Eucarida</taxon>
        <taxon>Euphausiacea</taxon>
        <taxon>Euphausiidae</taxon>
        <taxon>Meganyctiphanes</taxon>
    </lineage>
</organism>
<dbReference type="EMBL" id="CAXKWB010092293">
    <property type="protein sequence ID" value="CAL4216838.1"/>
    <property type="molecule type" value="Genomic_DNA"/>
</dbReference>
<feature type="domain" description="DM" evidence="7">
    <location>
        <begin position="59"/>
        <end position="111"/>
    </location>
</feature>
<dbReference type="PANTHER" id="PTHR12322">
    <property type="entry name" value="DOUBLESEX AND MAB-3 RELATED TRANSCRIPTION FACTOR DMRT"/>
    <property type="match status" value="1"/>
</dbReference>
<gene>
    <name evidence="8" type="ORF">MNOR_LOCUS38787</name>
</gene>